<proteinExistence type="predicted"/>
<dbReference type="CDD" id="cd00063">
    <property type="entry name" value="FN3"/>
    <property type="match status" value="1"/>
</dbReference>
<dbReference type="AlphaFoldDB" id="A0A7R9PNJ8"/>
<name>A0A7R9PNJ8_TIMGE</name>
<dbReference type="InterPro" id="IPR050991">
    <property type="entry name" value="ECM_Regulatory_Proteins"/>
</dbReference>
<evidence type="ECO:0000259" key="2">
    <source>
        <dbReference type="PROSITE" id="PS50853"/>
    </source>
</evidence>
<gene>
    <name evidence="3" type="ORF">TGEB3V08_LOCUS6765</name>
</gene>
<dbReference type="PANTHER" id="PTHR46708">
    <property type="entry name" value="TENASCIN"/>
    <property type="match status" value="1"/>
</dbReference>
<dbReference type="Gene3D" id="2.60.40.10">
    <property type="entry name" value="Immunoglobulins"/>
    <property type="match status" value="2"/>
</dbReference>
<protein>
    <recommendedName>
        <fullName evidence="2">Fibronectin type-III domain-containing protein</fullName>
    </recommendedName>
</protein>
<accession>A0A7R9PNJ8</accession>
<dbReference type="Pfam" id="PF00041">
    <property type="entry name" value="fn3"/>
    <property type="match status" value="1"/>
</dbReference>
<evidence type="ECO:0000256" key="1">
    <source>
        <dbReference type="ARBA" id="ARBA00022737"/>
    </source>
</evidence>
<dbReference type="PANTHER" id="PTHR46708:SF2">
    <property type="entry name" value="FIBRONECTIN TYPE-III DOMAIN-CONTAINING PROTEIN"/>
    <property type="match status" value="1"/>
</dbReference>
<dbReference type="PROSITE" id="PS50853">
    <property type="entry name" value="FN3"/>
    <property type="match status" value="1"/>
</dbReference>
<reference evidence="3" key="1">
    <citation type="submission" date="2020-11" db="EMBL/GenBank/DDBJ databases">
        <authorList>
            <person name="Tran Van P."/>
        </authorList>
    </citation>
    <scope>NUCLEOTIDE SEQUENCE</scope>
</reference>
<dbReference type="EMBL" id="OE841838">
    <property type="protein sequence ID" value="CAD7597447.1"/>
    <property type="molecule type" value="Genomic_DNA"/>
</dbReference>
<sequence length="330" mass="36071">MYVSVPGQVNLLRAIKVTTSSIQITWDSPLENKICLEEYQVCWDSNGTNCETIPDNNSTGFTIDNLVACTTYKISVAALGIWGSSDNVTFTNTTVSNLVTDNLVPAINPCHHRTAGETTPLPFTLASFHHQEELAPPSGSAGRSRRGFEHLVGRGRTCPSRANAAATRATPNPVRSVSQSKKTTQYVILNWKSPDRGNECLDSFAIYMCDHTKNIVNEKLIAIIPGSITTFNYTGLEACAGVLVNIKTMDQHKSASDLGSGQFYLQAGGEVSWCVRHAIGKQTHLNTHLTPVWNQLPATNYPEPWSRIHTLARICQLGDSNDGIKHQSMA</sequence>
<dbReference type="SUPFAM" id="SSF49265">
    <property type="entry name" value="Fibronectin type III"/>
    <property type="match status" value="1"/>
</dbReference>
<dbReference type="InterPro" id="IPR013783">
    <property type="entry name" value="Ig-like_fold"/>
</dbReference>
<organism evidence="3">
    <name type="scientific">Timema genevievae</name>
    <name type="common">Walking stick</name>
    <dbReference type="NCBI Taxonomy" id="629358"/>
    <lineage>
        <taxon>Eukaryota</taxon>
        <taxon>Metazoa</taxon>
        <taxon>Ecdysozoa</taxon>
        <taxon>Arthropoda</taxon>
        <taxon>Hexapoda</taxon>
        <taxon>Insecta</taxon>
        <taxon>Pterygota</taxon>
        <taxon>Neoptera</taxon>
        <taxon>Polyneoptera</taxon>
        <taxon>Phasmatodea</taxon>
        <taxon>Timematodea</taxon>
        <taxon>Timematoidea</taxon>
        <taxon>Timematidae</taxon>
        <taxon>Timema</taxon>
    </lineage>
</organism>
<dbReference type="SMART" id="SM00060">
    <property type="entry name" value="FN3"/>
    <property type="match status" value="2"/>
</dbReference>
<dbReference type="InterPro" id="IPR036116">
    <property type="entry name" value="FN3_sf"/>
</dbReference>
<evidence type="ECO:0000313" key="3">
    <source>
        <dbReference type="EMBL" id="CAD7597447.1"/>
    </source>
</evidence>
<keyword evidence="1" id="KW-0677">Repeat</keyword>
<dbReference type="InterPro" id="IPR003961">
    <property type="entry name" value="FN3_dom"/>
</dbReference>
<feature type="domain" description="Fibronectin type-III" evidence="2">
    <location>
        <begin position="5"/>
        <end position="98"/>
    </location>
</feature>